<reference evidence="4 5" key="1">
    <citation type="submission" date="2017-01" db="EMBL/GenBank/DDBJ databases">
        <authorList>
            <consortium name="Urmite Genomes"/>
        </authorList>
    </citation>
    <scope>NUCLEOTIDE SEQUENCE [LARGE SCALE GENOMIC DNA]</scope>
    <source>
        <strain evidence="4 5">AB308</strain>
    </source>
</reference>
<dbReference type="Pfam" id="PF12146">
    <property type="entry name" value="Hydrolase_4"/>
    <property type="match status" value="1"/>
</dbReference>
<dbReference type="STRING" id="1841859.GCA_900157385_00586"/>
<dbReference type="Gene3D" id="3.40.50.1820">
    <property type="entry name" value="alpha/beta hydrolase"/>
    <property type="match status" value="1"/>
</dbReference>
<evidence type="ECO:0000313" key="4">
    <source>
        <dbReference type="EMBL" id="SPM27115.1"/>
    </source>
</evidence>
<dbReference type="PANTHER" id="PTHR22946">
    <property type="entry name" value="DIENELACTONE HYDROLASE DOMAIN-CONTAINING PROTEIN-RELATED"/>
    <property type="match status" value="1"/>
</dbReference>
<evidence type="ECO:0000259" key="3">
    <source>
        <dbReference type="Pfam" id="PF12146"/>
    </source>
</evidence>
<evidence type="ECO:0000256" key="2">
    <source>
        <dbReference type="ARBA" id="ARBA00022801"/>
    </source>
</evidence>
<evidence type="ECO:0000313" key="5">
    <source>
        <dbReference type="Proteomes" id="UP000241595"/>
    </source>
</evidence>
<dbReference type="InterPro" id="IPR050261">
    <property type="entry name" value="FrsA_esterase"/>
</dbReference>
<dbReference type="InterPro" id="IPR022742">
    <property type="entry name" value="Hydrolase_4"/>
</dbReference>
<dbReference type="SUPFAM" id="SSF53474">
    <property type="entry name" value="alpha/beta-Hydrolases"/>
    <property type="match status" value="1"/>
</dbReference>
<dbReference type="AlphaFoldDB" id="A0A2U3N6H7"/>
<dbReference type="PANTHER" id="PTHR22946:SF9">
    <property type="entry name" value="POLYKETIDE TRANSFERASE AF380"/>
    <property type="match status" value="1"/>
</dbReference>
<accession>A0A2U3N6H7</accession>
<gene>
    <name evidence="4" type="ORF">MTAB308_590</name>
</gene>
<dbReference type="Proteomes" id="UP000241595">
    <property type="component" value="Unassembled WGS sequence"/>
</dbReference>
<feature type="domain" description="Serine aminopeptidase S33" evidence="3">
    <location>
        <begin position="3"/>
        <end position="231"/>
    </location>
</feature>
<sequence length="267" mass="28174">MAHGVGGTVDSGLLPFAETLCAIGCDVLAFDYYGFGASAGVGGQSVSMRRQVEDYHAAVDIARSLPTADPARVVLWGASLAGGHVVVVAAQRSDVAAVIAVTPLVDGWAAAVLALSQRRPGSLARCTLAGIRSRIRTDRGGRPITIPLVGLPGEDAALNLDGYHDRYTALAGPTWVNRIDAAVGFELLRYRPTRVAAKVRCPILVQIGDADRSAPPAAQAAMAAKAGASVQHYPCDHFDVWPHGPAFDAVIAHQREFLYTLFRDSPR</sequence>
<name>A0A2U3N6H7_9MYCO</name>
<dbReference type="EMBL" id="FTRV01000009">
    <property type="protein sequence ID" value="SPM27115.1"/>
    <property type="molecule type" value="Genomic_DNA"/>
</dbReference>
<protein>
    <submittedName>
        <fullName evidence="4">Fermentation-respiration switch protein FrsA, has esterase activity, DUF1100 family</fullName>
    </submittedName>
</protein>
<keyword evidence="2" id="KW-0378">Hydrolase</keyword>
<comment type="similarity">
    <text evidence="1">Belongs to the AB hydrolase superfamily.</text>
</comment>
<dbReference type="GO" id="GO:0052689">
    <property type="term" value="F:carboxylic ester hydrolase activity"/>
    <property type="evidence" value="ECO:0007669"/>
    <property type="project" value="UniProtKB-ARBA"/>
</dbReference>
<dbReference type="InterPro" id="IPR029058">
    <property type="entry name" value="AB_hydrolase_fold"/>
</dbReference>
<keyword evidence="5" id="KW-1185">Reference proteome</keyword>
<proteinExistence type="inferred from homology"/>
<evidence type="ECO:0000256" key="1">
    <source>
        <dbReference type="ARBA" id="ARBA00008645"/>
    </source>
</evidence>
<organism evidence="4 5">
    <name type="scientific">Mycobacterium terramassiliense</name>
    <dbReference type="NCBI Taxonomy" id="1841859"/>
    <lineage>
        <taxon>Bacteria</taxon>
        <taxon>Bacillati</taxon>
        <taxon>Actinomycetota</taxon>
        <taxon>Actinomycetes</taxon>
        <taxon>Mycobacteriales</taxon>
        <taxon>Mycobacteriaceae</taxon>
        <taxon>Mycobacterium</taxon>
    </lineage>
</organism>